<dbReference type="KEGG" id="muc:MuYL_0389"/>
<dbReference type="InterPro" id="IPR001761">
    <property type="entry name" value="Peripla_BP/Lac1_sug-bd_dom"/>
</dbReference>
<proteinExistence type="predicted"/>
<dbReference type="CDD" id="cd06267">
    <property type="entry name" value="PBP1_LacI_sugar_binding-like"/>
    <property type="match status" value="1"/>
</dbReference>
<dbReference type="InterPro" id="IPR028082">
    <property type="entry name" value="Peripla_BP_I"/>
</dbReference>
<dbReference type="InterPro" id="IPR000843">
    <property type="entry name" value="HTH_LacI"/>
</dbReference>
<keyword evidence="1" id="KW-0805">Transcription regulation</keyword>
<dbReference type="Pfam" id="PF00532">
    <property type="entry name" value="Peripla_BP_1"/>
    <property type="match status" value="1"/>
</dbReference>
<evidence type="ECO:0000313" key="7">
    <source>
        <dbReference type="Proteomes" id="UP000215002"/>
    </source>
</evidence>
<keyword evidence="3" id="KW-0804">Transcription</keyword>
<evidence type="ECO:0000256" key="3">
    <source>
        <dbReference type="ARBA" id="ARBA00023163"/>
    </source>
</evidence>
<dbReference type="PANTHER" id="PTHR30146:SF109">
    <property type="entry name" value="HTH-TYPE TRANSCRIPTIONAL REGULATOR GALS"/>
    <property type="match status" value="1"/>
</dbReference>
<dbReference type="InterPro" id="IPR001387">
    <property type="entry name" value="Cro/C1-type_HTH"/>
</dbReference>
<organism evidence="6 7">
    <name type="scientific">Mucilaginibacter xinganensis</name>
    <dbReference type="NCBI Taxonomy" id="1234841"/>
    <lineage>
        <taxon>Bacteria</taxon>
        <taxon>Pseudomonadati</taxon>
        <taxon>Bacteroidota</taxon>
        <taxon>Sphingobacteriia</taxon>
        <taxon>Sphingobacteriales</taxon>
        <taxon>Sphingobacteriaceae</taxon>
        <taxon>Mucilaginibacter</taxon>
    </lineage>
</organism>
<dbReference type="AlphaFoldDB" id="A0A223NQV9"/>
<dbReference type="EMBL" id="CP022743">
    <property type="protein sequence ID" value="ASU32292.1"/>
    <property type="molecule type" value="Genomic_DNA"/>
</dbReference>
<name>A0A223NQV9_9SPHI</name>
<evidence type="ECO:0000256" key="4">
    <source>
        <dbReference type="SAM" id="Coils"/>
    </source>
</evidence>
<dbReference type="PANTHER" id="PTHR30146">
    <property type="entry name" value="LACI-RELATED TRANSCRIPTIONAL REPRESSOR"/>
    <property type="match status" value="1"/>
</dbReference>
<dbReference type="Proteomes" id="UP000215002">
    <property type="component" value="Chromosome"/>
</dbReference>
<dbReference type="Gene3D" id="3.40.50.2300">
    <property type="match status" value="2"/>
</dbReference>
<accession>A0A223NQV9</accession>
<dbReference type="SMART" id="SM00354">
    <property type="entry name" value="HTH_LACI"/>
    <property type="match status" value="1"/>
</dbReference>
<dbReference type="Gene3D" id="1.10.260.40">
    <property type="entry name" value="lambda repressor-like DNA-binding domains"/>
    <property type="match status" value="1"/>
</dbReference>
<evidence type="ECO:0000259" key="5">
    <source>
        <dbReference type="PROSITE" id="PS50932"/>
    </source>
</evidence>
<keyword evidence="7" id="KW-1185">Reference proteome</keyword>
<reference evidence="6 7" key="1">
    <citation type="submission" date="2017-08" db="EMBL/GenBank/DDBJ databases">
        <title>Complete genome sequence of Mucilaginibacter sp. strain BJC16-A31.</title>
        <authorList>
            <consortium name="Henan University of Science and Technology"/>
            <person name="You X."/>
        </authorList>
    </citation>
    <scope>NUCLEOTIDE SEQUENCE [LARGE SCALE GENOMIC DNA]</scope>
    <source>
        <strain evidence="6 7">BJC16-A31</strain>
    </source>
</reference>
<dbReference type="SUPFAM" id="SSF47413">
    <property type="entry name" value="lambda repressor-like DNA-binding domains"/>
    <property type="match status" value="1"/>
</dbReference>
<dbReference type="GO" id="GO:0000976">
    <property type="term" value="F:transcription cis-regulatory region binding"/>
    <property type="evidence" value="ECO:0007669"/>
    <property type="project" value="TreeGrafter"/>
</dbReference>
<dbReference type="GO" id="GO:0003700">
    <property type="term" value="F:DNA-binding transcription factor activity"/>
    <property type="evidence" value="ECO:0007669"/>
    <property type="project" value="TreeGrafter"/>
</dbReference>
<dbReference type="SUPFAM" id="SSF53822">
    <property type="entry name" value="Periplasmic binding protein-like I"/>
    <property type="match status" value="1"/>
</dbReference>
<dbReference type="CDD" id="cd00093">
    <property type="entry name" value="HTH_XRE"/>
    <property type="match status" value="1"/>
</dbReference>
<dbReference type="PROSITE" id="PS50932">
    <property type="entry name" value="HTH_LACI_2"/>
    <property type="match status" value="1"/>
</dbReference>
<feature type="domain" description="HTH lacI-type" evidence="5">
    <location>
        <begin position="20"/>
        <end position="74"/>
    </location>
</feature>
<evidence type="ECO:0000256" key="2">
    <source>
        <dbReference type="ARBA" id="ARBA00023125"/>
    </source>
</evidence>
<keyword evidence="4" id="KW-0175">Coiled coil</keyword>
<dbReference type="InterPro" id="IPR010982">
    <property type="entry name" value="Lambda_DNA-bd_dom_sf"/>
</dbReference>
<dbReference type="Pfam" id="PF00356">
    <property type="entry name" value="LacI"/>
    <property type="match status" value="1"/>
</dbReference>
<feature type="coiled-coil region" evidence="4">
    <location>
        <begin position="3"/>
        <end position="30"/>
    </location>
</feature>
<keyword evidence="2" id="KW-0238">DNA-binding</keyword>
<sequence>MLLLHLKGKRKQLRNKMDNINIKILAKELNISTSTISRAFNGNSDINKDTKEKILAYAREHNFLPNHYASNLRDKKSRTLAVIIPEITNEFFSQAINGIEEVARKKGFYILLYRTDDVFEKEVSFVSYLNNGKVDGIIMSVSGEANDHNYLRKLEQKNIPVVFFDRVYEDIDAAKVTTNDYDSSFAATEHLIETGCKKIAYLVVNKSISIGKVRMQGYVDALQKHNISFVDELVIDCSNDEKENFVIIKKVLEDIKPDGIFSSVERLAFATYYVCNDINLNIPRDLKVISFSSLGIAPLLCPPLSTITQPAYEMGIKAATLLFDELESKGQPITKKVHVLKSKLFIRKSSSGV</sequence>
<evidence type="ECO:0000256" key="1">
    <source>
        <dbReference type="ARBA" id="ARBA00023015"/>
    </source>
</evidence>
<protein>
    <submittedName>
        <fullName evidence="6">LacI family transcriptional regulator</fullName>
    </submittedName>
</protein>
<evidence type="ECO:0000313" key="6">
    <source>
        <dbReference type="EMBL" id="ASU32292.1"/>
    </source>
</evidence>
<gene>
    <name evidence="6" type="ORF">MuYL_0389</name>
</gene>